<feature type="region of interest" description="Disordered" evidence="1">
    <location>
        <begin position="51"/>
        <end position="87"/>
    </location>
</feature>
<dbReference type="AlphaFoldDB" id="A0A9P7GN64"/>
<reference evidence="2" key="1">
    <citation type="submission" date="2021-02" db="EMBL/GenBank/DDBJ databases">
        <authorList>
            <person name="Nieuwenhuis M."/>
            <person name="Van De Peppel L.J.J."/>
        </authorList>
    </citation>
    <scope>NUCLEOTIDE SEQUENCE</scope>
    <source>
        <strain evidence="2">D49</strain>
    </source>
</reference>
<evidence type="ECO:0000256" key="1">
    <source>
        <dbReference type="SAM" id="MobiDB-lite"/>
    </source>
</evidence>
<evidence type="ECO:0000313" key="3">
    <source>
        <dbReference type="Proteomes" id="UP000717328"/>
    </source>
</evidence>
<keyword evidence="3" id="KW-1185">Reference proteome</keyword>
<comment type="caution">
    <text evidence="2">The sequence shown here is derived from an EMBL/GenBank/DDBJ whole genome shotgun (WGS) entry which is preliminary data.</text>
</comment>
<gene>
    <name evidence="2" type="ORF">H0H81_008142</name>
</gene>
<name>A0A9P7GN64_9AGAR</name>
<sequence length="107" mass="11691">MKLTAESENAQLLAEFAKLPSQYYTPNIKEEAVQDVKPEPSNARVKLEPAEGHIPLHSFANTNSSTSRQATNEVGPPATIRVKPEPQDDAGIFLRSLGLTSRGQSIY</sequence>
<dbReference type="EMBL" id="JABCKI010000223">
    <property type="protein sequence ID" value="KAG5651588.1"/>
    <property type="molecule type" value="Genomic_DNA"/>
</dbReference>
<accession>A0A9P7GN64</accession>
<feature type="compositionally biased region" description="Polar residues" evidence="1">
    <location>
        <begin position="59"/>
        <end position="72"/>
    </location>
</feature>
<proteinExistence type="predicted"/>
<evidence type="ECO:0000313" key="2">
    <source>
        <dbReference type="EMBL" id="KAG5651588.1"/>
    </source>
</evidence>
<reference evidence="2" key="2">
    <citation type="submission" date="2021-10" db="EMBL/GenBank/DDBJ databases">
        <title>Phylogenomics reveals ancestral predisposition of the termite-cultivated fungus Termitomyces towards a domesticated lifestyle.</title>
        <authorList>
            <person name="Auxier B."/>
            <person name="Grum-Grzhimaylo A."/>
            <person name="Cardenas M.E."/>
            <person name="Lodge J.D."/>
            <person name="Laessoe T."/>
            <person name="Pedersen O."/>
            <person name="Smith M.E."/>
            <person name="Kuyper T.W."/>
            <person name="Franco-Molano E.A."/>
            <person name="Baroni T.J."/>
            <person name="Aanen D.K."/>
        </authorList>
    </citation>
    <scope>NUCLEOTIDE SEQUENCE</scope>
    <source>
        <strain evidence="2">D49</strain>
    </source>
</reference>
<protein>
    <submittedName>
        <fullName evidence="2">Uncharacterized protein</fullName>
    </submittedName>
</protein>
<organism evidence="2 3">
    <name type="scientific">Sphagnurus paluster</name>
    <dbReference type="NCBI Taxonomy" id="117069"/>
    <lineage>
        <taxon>Eukaryota</taxon>
        <taxon>Fungi</taxon>
        <taxon>Dikarya</taxon>
        <taxon>Basidiomycota</taxon>
        <taxon>Agaricomycotina</taxon>
        <taxon>Agaricomycetes</taxon>
        <taxon>Agaricomycetidae</taxon>
        <taxon>Agaricales</taxon>
        <taxon>Tricholomatineae</taxon>
        <taxon>Lyophyllaceae</taxon>
        <taxon>Sphagnurus</taxon>
    </lineage>
</organism>
<dbReference type="Proteomes" id="UP000717328">
    <property type="component" value="Unassembled WGS sequence"/>
</dbReference>